<dbReference type="InterPro" id="IPR036259">
    <property type="entry name" value="MFS_trans_sf"/>
</dbReference>
<feature type="transmembrane region" description="Helical" evidence="6">
    <location>
        <begin position="214"/>
        <end position="234"/>
    </location>
</feature>
<keyword evidence="3 6" id="KW-0812">Transmembrane</keyword>
<accession>A0A8J3ZHW6</accession>
<feature type="transmembrane region" description="Helical" evidence="6">
    <location>
        <begin position="179"/>
        <end position="202"/>
    </location>
</feature>
<reference evidence="8" key="1">
    <citation type="submission" date="2021-01" db="EMBL/GenBank/DDBJ databases">
        <title>Whole genome shotgun sequence of Virgisporangium aurantiacum NBRC 16421.</title>
        <authorList>
            <person name="Komaki H."/>
            <person name="Tamura T."/>
        </authorList>
    </citation>
    <scope>NUCLEOTIDE SEQUENCE</scope>
    <source>
        <strain evidence="8">NBRC 16421</strain>
    </source>
</reference>
<keyword evidence="4 6" id="KW-1133">Transmembrane helix</keyword>
<dbReference type="GO" id="GO:0005886">
    <property type="term" value="C:plasma membrane"/>
    <property type="evidence" value="ECO:0007669"/>
    <property type="project" value="UniProtKB-SubCell"/>
</dbReference>
<dbReference type="GO" id="GO:0022857">
    <property type="term" value="F:transmembrane transporter activity"/>
    <property type="evidence" value="ECO:0007669"/>
    <property type="project" value="InterPro"/>
</dbReference>
<evidence type="ECO:0000256" key="5">
    <source>
        <dbReference type="ARBA" id="ARBA00023136"/>
    </source>
</evidence>
<organism evidence="8 9">
    <name type="scientific">Virgisporangium aurantiacum</name>
    <dbReference type="NCBI Taxonomy" id="175570"/>
    <lineage>
        <taxon>Bacteria</taxon>
        <taxon>Bacillati</taxon>
        <taxon>Actinomycetota</taxon>
        <taxon>Actinomycetes</taxon>
        <taxon>Micromonosporales</taxon>
        <taxon>Micromonosporaceae</taxon>
        <taxon>Virgisporangium</taxon>
    </lineage>
</organism>
<dbReference type="AlphaFoldDB" id="A0A8J3ZHW6"/>
<gene>
    <name evidence="8" type="ORF">Vau01_093520</name>
</gene>
<comment type="subcellular location">
    <subcellularLocation>
        <location evidence="1">Cell membrane</location>
        <topology evidence="1">Multi-pass membrane protein</topology>
    </subcellularLocation>
</comment>
<feature type="transmembrane region" description="Helical" evidence="6">
    <location>
        <begin position="308"/>
        <end position="330"/>
    </location>
</feature>
<keyword evidence="5 6" id="KW-0472">Membrane</keyword>
<feature type="domain" description="Major facilitator superfamily (MFS) profile" evidence="7">
    <location>
        <begin position="1"/>
        <end position="364"/>
    </location>
</feature>
<name>A0A8J3ZHW6_9ACTN</name>
<feature type="transmembrane region" description="Helical" evidence="6">
    <location>
        <begin position="79"/>
        <end position="101"/>
    </location>
</feature>
<feature type="transmembrane region" description="Helical" evidence="6">
    <location>
        <begin position="136"/>
        <end position="158"/>
    </location>
</feature>
<feature type="transmembrane region" description="Helical" evidence="6">
    <location>
        <begin position="268"/>
        <end position="287"/>
    </location>
</feature>
<feature type="transmembrane region" description="Helical" evidence="6">
    <location>
        <begin position="20"/>
        <end position="43"/>
    </location>
</feature>
<dbReference type="SUPFAM" id="SSF103473">
    <property type="entry name" value="MFS general substrate transporter"/>
    <property type="match status" value="1"/>
</dbReference>
<evidence type="ECO:0000256" key="4">
    <source>
        <dbReference type="ARBA" id="ARBA00022989"/>
    </source>
</evidence>
<evidence type="ECO:0000313" key="9">
    <source>
        <dbReference type="Proteomes" id="UP000612585"/>
    </source>
</evidence>
<evidence type="ECO:0000256" key="2">
    <source>
        <dbReference type="ARBA" id="ARBA00022475"/>
    </source>
</evidence>
<dbReference type="PROSITE" id="PS50850">
    <property type="entry name" value="MFS"/>
    <property type="match status" value="1"/>
</dbReference>
<sequence length="380" mass="38559">MVAGVLPRIATSFDVSVQAAGQLVTVFALSYAVLSPVMAAFTARWPRKRVLLTGLAVLMVGNIATAVLPTFGLALASRVLAGLGAAMYTPTASGAAAALVPPEQRGRALAVVMAGLSGATALGAPIGTLIGHASNWRITTVFVAVLCALAFAGVAFLLPPVPGLPSVSLRKRIAPIGDARVAFTLLTTVFLIAGLHTVYTYISVSYDRATGGGGTALAILLCANGVAATVGNLGSGSLTDRFGSRRIINVALAVAAVDFALMPLTSMYFWTSVLAIVVWGLCGWGVLVPQQHRLIQISPASAPLTIALNASAIYVAVSMAGMMGALGINLVGAHNLGLVAAALIASGFAAAELARSLIARSLRTRAPEPSAIPMVTPAPS</sequence>
<evidence type="ECO:0000313" key="8">
    <source>
        <dbReference type="EMBL" id="GIJ61836.1"/>
    </source>
</evidence>
<evidence type="ECO:0000256" key="1">
    <source>
        <dbReference type="ARBA" id="ARBA00004651"/>
    </source>
</evidence>
<dbReference type="Pfam" id="PF07690">
    <property type="entry name" value="MFS_1"/>
    <property type="match status" value="1"/>
</dbReference>
<dbReference type="Proteomes" id="UP000612585">
    <property type="component" value="Unassembled WGS sequence"/>
</dbReference>
<dbReference type="Gene3D" id="1.20.1250.20">
    <property type="entry name" value="MFS general substrate transporter like domains"/>
    <property type="match status" value="1"/>
</dbReference>
<dbReference type="InterPro" id="IPR050189">
    <property type="entry name" value="MFS_Efflux_Transporters"/>
</dbReference>
<protein>
    <submittedName>
        <fullName evidence="8">MFS transporter</fullName>
    </submittedName>
</protein>
<dbReference type="PANTHER" id="PTHR43124:SF10">
    <property type="entry name" value="PURINE EFFLUX PUMP PBUE"/>
    <property type="match status" value="1"/>
</dbReference>
<feature type="transmembrane region" description="Helical" evidence="6">
    <location>
        <begin position="50"/>
        <end position="73"/>
    </location>
</feature>
<evidence type="ECO:0000256" key="6">
    <source>
        <dbReference type="SAM" id="Phobius"/>
    </source>
</evidence>
<evidence type="ECO:0000256" key="3">
    <source>
        <dbReference type="ARBA" id="ARBA00022692"/>
    </source>
</evidence>
<dbReference type="PANTHER" id="PTHR43124">
    <property type="entry name" value="PURINE EFFLUX PUMP PBUE"/>
    <property type="match status" value="1"/>
</dbReference>
<evidence type="ECO:0000259" key="7">
    <source>
        <dbReference type="PROSITE" id="PS50850"/>
    </source>
</evidence>
<feature type="transmembrane region" description="Helical" evidence="6">
    <location>
        <begin position="336"/>
        <end position="354"/>
    </location>
</feature>
<feature type="transmembrane region" description="Helical" evidence="6">
    <location>
        <begin position="108"/>
        <end position="130"/>
    </location>
</feature>
<dbReference type="InterPro" id="IPR011701">
    <property type="entry name" value="MFS"/>
</dbReference>
<dbReference type="CDD" id="cd17324">
    <property type="entry name" value="MFS_NepI_like"/>
    <property type="match status" value="1"/>
</dbReference>
<comment type="caution">
    <text evidence="8">The sequence shown here is derived from an EMBL/GenBank/DDBJ whole genome shotgun (WGS) entry which is preliminary data.</text>
</comment>
<keyword evidence="2" id="KW-1003">Cell membrane</keyword>
<dbReference type="InterPro" id="IPR020846">
    <property type="entry name" value="MFS_dom"/>
</dbReference>
<keyword evidence="9" id="KW-1185">Reference proteome</keyword>
<proteinExistence type="predicted"/>
<feature type="transmembrane region" description="Helical" evidence="6">
    <location>
        <begin position="246"/>
        <end position="262"/>
    </location>
</feature>
<dbReference type="EMBL" id="BOPG01000071">
    <property type="protein sequence ID" value="GIJ61836.1"/>
    <property type="molecule type" value="Genomic_DNA"/>
</dbReference>